<feature type="transmembrane region" description="Helical" evidence="1">
    <location>
        <begin position="80"/>
        <end position="103"/>
    </location>
</feature>
<organism evidence="3 4">
    <name type="scientific">Luteimonas kalidii</name>
    <dbReference type="NCBI Taxonomy" id="3042025"/>
    <lineage>
        <taxon>Bacteria</taxon>
        <taxon>Pseudomonadati</taxon>
        <taxon>Pseudomonadota</taxon>
        <taxon>Gammaproteobacteria</taxon>
        <taxon>Lysobacterales</taxon>
        <taxon>Lysobacteraceae</taxon>
        <taxon>Luteimonas</taxon>
    </lineage>
</organism>
<reference evidence="3 4" key="1">
    <citation type="submission" date="2023-04" db="EMBL/GenBank/DDBJ databases">
        <title>Luteimonas sp. M1R5S59.</title>
        <authorList>
            <person name="Sun J.-Q."/>
        </authorList>
    </citation>
    <scope>NUCLEOTIDE SEQUENCE [LARGE SCALE GENOMIC DNA]</scope>
    <source>
        <strain evidence="3 4">M1R5S59</strain>
    </source>
</reference>
<dbReference type="SUPFAM" id="SSF55874">
    <property type="entry name" value="ATPase domain of HSP90 chaperone/DNA topoisomerase II/histidine kinase"/>
    <property type="match status" value="1"/>
</dbReference>
<dbReference type="PANTHER" id="PTHR34220">
    <property type="entry name" value="SENSOR HISTIDINE KINASE YPDA"/>
    <property type="match status" value="1"/>
</dbReference>
<keyword evidence="3" id="KW-0418">Kinase</keyword>
<dbReference type="InterPro" id="IPR010559">
    <property type="entry name" value="Sig_transdc_His_kin_internal"/>
</dbReference>
<dbReference type="GO" id="GO:0016301">
    <property type="term" value="F:kinase activity"/>
    <property type="evidence" value="ECO:0007669"/>
    <property type="project" value="UniProtKB-KW"/>
</dbReference>
<keyword evidence="1" id="KW-0472">Membrane</keyword>
<dbReference type="EMBL" id="JARXRO010000020">
    <property type="protein sequence ID" value="MDH5835544.1"/>
    <property type="molecule type" value="Genomic_DNA"/>
</dbReference>
<proteinExistence type="predicted"/>
<name>A0ABT6JY87_9GAMM</name>
<feature type="transmembrane region" description="Helical" evidence="1">
    <location>
        <begin position="46"/>
        <end position="68"/>
    </location>
</feature>
<dbReference type="InterPro" id="IPR050640">
    <property type="entry name" value="Bact_2-comp_sensor_kinase"/>
</dbReference>
<dbReference type="Pfam" id="PF06580">
    <property type="entry name" value="His_kinase"/>
    <property type="match status" value="1"/>
</dbReference>
<accession>A0ABT6JY87</accession>
<dbReference type="PANTHER" id="PTHR34220:SF7">
    <property type="entry name" value="SENSOR HISTIDINE KINASE YPDA"/>
    <property type="match status" value="1"/>
</dbReference>
<gene>
    <name evidence="3" type="ORF">QFW81_16655</name>
</gene>
<feature type="transmembrane region" description="Helical" evidence="1">
    <location>
        <begin position="20"/>
        <end position="40"/>
    </location>
</feature>
<dbReference type="Gene3D" id="3.30.565.10">
    <property type="entry name" value="Histidine kinase-like ATPase, C-terminal domain"/>
    <property type="match status" value="1"/>
</dbReference>
<keyword evidence="1" id="KW-1133">Transmembrane helix</keyword>
<evidence type="ECO:0000256" key="1">
    <source>
        <dbReference type="SAM" id="Phobius"/>
    </source>
</evidence>
<dbReference type="Proteomes" id="UP001156873">
    <property type="component" value="Unassembled WGS sequence"/>
</dbReference>
<feature type="domain" description="Signal transduction histidine kinase internal region" evidence="2">
    <location>
        <begin position="153"/>
        <end position="230"/>
    </location>
</feature>
<comment type="caution">
    <text evidence="3">The sequence shown here is derived from an EMBL/GenBank/DDBJ whole genome shotgun (WGS) entry which is preliminary data.</text>
</comment>
<dbReference type="InterPro" id="IPR036890">
    <property type="entry name" value="HATPase_C_sf"/>
</dbReference>
<protein>
    <submittedName>
        <fullName evidence="3">Histidine kinase</fullName>
    </submittedName>
</protein>
<keyword evidence="3" id="KW-0808">Transferase</keyword>
<keyword evidence="1" id="KW-0812">Transmembrane</keyword>
<evidence type="ECO:0000313" key="4">
    <source>
        <dbReference type="Proteomes" id="UP001156873"/>
    </source>
</evidence>
<keyword evidence="4" id="KW-1185">Reference proteome</keyword>
<evidence type="ECO:0000313" key="3">
    <source>
        <dbReference type="EMBL" id="MDH5835544.1"/>
    </source>
</evidence>
<feature type="transmembrane region" description="Helical" evidence="1">
    <location>
        <begin position="115"/>
        <end position="137"/>
    </location>
</feature>
<evidence type="ECO:0000259" key="2">
    <source>
        <dbReference type="Pfam" id="PF06580"/>
    </source>
</evidence>
<dbReference type="RefSeq" id="WP_280580349.1">
    <property type="nucleotide sequence ID" value="NZ_JARXRO010000020.1"/>
</dbReference>
<sequence>MPNRPGDPRPLDLLWQPRTLLWIVLAGEALAALLALAPGVQGARLTYFGMASFAIQWVFVMSLSLLYLARSWLQRASPPLIAQSGLASLLLSTWLVAGMARLFLPQLGLVPASGWNVFTLQMTLMALTVGMLAFAAFQAQWRARQLAVRAKQAELDALQARIRPHFLFNALNTGIALVHGRPEATERLLLDLSDLFRAAISGRERVSLAEELSLTRRYLEIERLRFGDRLQVRWDVPEDDPGLGDIDIPPLSIQPLVENAIKHGIEPARAGGVVTIALHRSPDLVTIEVRNPVAIEGVLSTGHGIGLNAVRSRLQVFTHGEGGVATAIEDGEHVATLRLPLR</sequence>